<dbReference type="AlphaFoldDB" id="A0A4R8LKV8"/>
<gene>
    <name evidence="10" type="ORF">C7445_11225</name>
</gene>
<keyword evidence="7" id="KW-1278">Translocase</keyword>
<dbReference type="GO" id="GO:0005524">
    <property type="term" value="F:ATP binding"/>
    <property type="evidence" value="ECO:0007669"/>
    <property type="project" value="UniProtKB-KW"/>
</dbReference>
<dbReference type="InterPro" id="IPR003439">
    <property type="entry name" value="ABC_transporter-like_ATP-bd"/>
</dbReference>
<dbReference type="GO" id="GO:0016887">
    <property type="term" value="F:ATP hydrolysis activity"/>
    <property type="evidence" value="ECO:0007669"/>
    <property type="project" value="InterPro"/>
</dbReference>
<dbReference type="PROSITE" id="PS00211">
    <property type="entry name" value="ABC_TRANSPORTER_1"/>
    <property type="match status" value="1"/>
</dbReference>
<evidence type="ECO:0000313" key="10">
    <source>
        <dbReference type="EMBL" id="TDY43043.1"/>
    </source>
</evidence>
<dbReference type="Proteomes" id="UP000294581">
    <property type="component" value="Unassembled WGS sequence"/>
</dbReference>
<keyword evidence="6 10" id="KW-0067">ATP-binding</keyword>
<protein>
    <submittedName>
        <fullName evidence="10">Energy-coupling factor transport system ATP-binding protein</fullName>
    </submittedName>
</protein>
<dbReference type="SMART" id="SM00382">
    <property type="entry name" value="AAA"/>
    <property type="match status" value="1"/>
</dbReference>
<dbReference type="RefSeq" id="WP_134160470.1">
    <property type="nucleotide sequence ID" value="NZ_BSUS01000001.1"/>
</dbReference>
<evidence type="ECO:0000313" key="11">
    <source>
        <dbReference type="Proteomes" id="UP000294581"/>
    </source>
</evidence>
<reference evidence="10 11" key="1">
    <citation type="submission" date="2019-03" db="EMBL/GenBank/DDBJ databases">
        <title>Genomic Encyclopedia of Type Strains, Phase IV (KMG-IV): sequencing the most valuable type-strain genomes for metagenomic binning, comparative biology and taxonomic classification.</title>
        <authorList>
            <person name="Goeker M."/>
        </authorList>
    </citation>
    <scope>NUCLEOTIDE SEQUENCE [LARGE SCALE GENOMIC DNA]</scope>
    <source>
        <strain evidence="10 11">DSM 17974</strain>
    </source>
</reference>
<comment type="caution">
    <text evidence="10">The sequence shown here is derived from an EMBL/GenBank/DDBJ whole genome shotgun (WGS) entry which is preliminary data.</text>
</comment>
<dbReference type="EMBL" id="SORF01000012">
    <property type="protein sequence ID" value="TDY43043.1"/>
    <property type="molecule type" value="Genomic_DNA"/>
</dbReference>
<keyword evidence="5" id="KW-0547">Nucleotide-binding</keyword>
<dbReference type="OrthoDB" id="9784332at2"/>
<dbReference type="InterPro" id="IPR015856">
    <property type="entry name" value="ABC_transpr_CbiO/EcfA_su"/>
</dbReference>
<evidence type="ECO:0000256" key="7">
    <source>
        <dbReference type="ARBA" id="ARBA00022967"/>
    </source>
</evidence>
<sequence length="285" mass="31411">MHPVCMAWNQVFVRRVGIEEPVLQDVSFTVEEPQVIAIVGHNGAGKTTFARVMVGLVPIASGQITILGEPFTAERRQVQMGFQPLSAQILGGTVEEELAIALASRDFQGLAMDWISMRNEIQSLCRQFGLAVRLSTPVHHLSGGQLARLCIASAIASGADFLVMDETQAELDPVTRDTMRRLFRRLAAKGKTIFLVTHDMEDVLTADRVLVLDAGKLVADMPVTSFFYAENHGTTPCEQYRFDPPVLVHAARSSNRRLGLNLTPLTETEWTEGLLHAVASRWNFG</sequence>
<dbReference type="GO" id="GO:0042626">
    <property type="term" value="F:ATPase-coupled transmembrane transporter activity"/>
    <property type="evidence" value="ECO:0007669"/>
    <property type="project" value="TreeGrafter"/>
</dbReference>
<evidence type="ECO:0000256" key="3">
    <source>
        <dbReference type="ARBA" id="ARBA00022448"/>
    </source>
</evidence>
<keyword evidence="11" id="KW-1185">Reference proteome</keyword>
<dbReference type="GO" id="GO:0043190">
    <property type="term" value="C:ATP-binding cassette (ABC) transporter complex"/>
    <property type="evidence" value="ECO:0007669"/>
    <property type="project" value="TreeGrafter"/>
</dbReference>
<evidence type="ECO:0000259" key="9">
    <source>
        <dbReference type="PROSITE" id="PS50893"/>
    </source>
</evidence>
<evidence type="ECO:0000256" key="8">
    <source>
        <dbReference type="ARBA" id="ARBA00023136"/>
    </source>
</evidence>
<keyword evidence="3" id="KW-0813">Transport</keyword>
<name>A0A4R8LKV8_9BACL</name>
<comment type="similarity">
    <text evidence="2">Belongs to the ABC transporter superfamily.</text>
</comment>
<keyword evidence="4" id="KW-1003">Cell membrane</keyword>
<dbReference type="CDD" id="cd03225">
    <property type="entry name" value="ABC_cobalt_CbiO_domain1"/>
    <property type="match status" value="1"/>
</dbReference>
<evidence type="ECO:0000256" key="4">
    <source>
        <dbReference type="ARBA" id="ARBA00022475"/>
    </source>
</evidence>
<dbReference type="InterPro" id="IPR017871">
    <property type="entry name" value="ABC_transporter-like_CS"/>
</dbReference>
<proteinExistence type="inferred from homology"/>
<evidence type="ECO:0000256" key="5">
    <source>
        <dbReference type="ARBA" id="ARBA00022741"/>
    </source>
</evidence>
<dbReference type="InterPro" id="IPR003593">
    <property type="entry name" value="AAA+_ATPase"/>
</dbReference>
<dbReference type="PROSITE" id="PS50893">
    <property type="entry name" value="ABC_TRANSPORTER_2"/>
    <property type="match status" value="1"/>
</dbReference>
<evidence type="ECO:0000256" key="2">
    <source>
        <dbReference type="ARBA" id="ARBA00005417"/>
    </source>
</evidence>
<dbReference type="SUPFAM" id="SSF52540">
    <property type="entry name" value="P-loop containing nucleoside triphosphate hydrolases"/>
    <property type="match status" value="1"/>
</dbReference>
<comment type="subcellular location">
    <subcellularLocation>
        <location evidence="1">Cell membrane</location>
        <topology evidence="1">Peripheral membrane protein</topology>
    </subcellularLocation>
</comment>
<dbReference type="InterPro" id="IPR027417">
    <property type="entry name" value="P-loop_NTPase"/>
</dbReference>
<dbReference type="PANTHER" id="PTHR43553">
    <property type="entry name" value="HEAVY METAL TRANSPORTER"/>
    <property type="match status" value="1"/>
</dbReference>
<feature type="domain" description="ABC transporter" evidence="9">
    <location>
        <begin position="6"/>
        <end position="239"/>
    </location>
</feature>
<evidence type="ECO:0000256" key="1">
    <source>
        <dbReference type="ARBA" id="ARBA00004202"/>
    </source>
</evidence>
<keyword evidence="8" id="KW-0472">Membrane</keyword>
<dbReference type="PANTHER" id="PTHR43553:SF24">
    <property type="entry name" value="ENERGY-COUPLING FACTOR TRANSPORTER ATP-BINDING PROTEIN ECFA1"/>
    <property type="match status" value="1"/>
</dbReference>
<dbReference type="Gene3D" id="3.40.50.300">
    <property type="entry name" value="P-loop containing nucleotide triphosphate hydrolases"/>
    <property type="match status" value="1"/>
</dbReference>
<accession>A0A4R8LKV8</accession>
<evidence type="ECO:0000256" key="6">
    <source>
        <dbReference type="ARBA" id="ARBA00022840"/>
    </source>
</evidence>
<dbReference type="InterPro" id="IPR050095">
    <property type="entry name" value="ECF_ABC_transporter_ATP-bd"/>
</dbReference>
<dbReference type="Pfam" id="PF00005">
    <property type="entry name" value="ABC_tran"/>
    <property type="match status" value="1"/>
</dbReference>
<organism evidence="10 11">
    <name type="scientific">Alicyclobacillus sacchari</name>
    <dbReference type="NCBI Taxonomy" id="392010"/>
    <lineage>
        <taxon>Bacteria</taxon>
        <taxon>Bacillati</taxon>
        <taxon>Bacillota</taxon>
        <taxon>Bacilli</taxon>
        <taxon>Bacillales</taxon>
        <taxon>Alicyclobacillaceae</taxon>
        <taxon>Alicyclobacillus</taxon>
    </lineage>
</organism>